<protein>
    <recommendedName>
        <fullName evidence="3 11">Chorismate synthase</fullName>
        <shortName evidence="11">CS</shortName>
        <ecNumber evidence="3 11">4.2.3.5</ecNumber>
    </recommendedName>
    <alternativeName>
        <fullName evidence="11">5-enolpyruvylshikimate-3-phosphate phospholyase</fullName>
    </alternativeName>
</protein>
<dbReference type="Gene3D" id="3.60.150.10">
    <property type="entry name" value="Chorismate synthase AroC"/>
    <property type="match status" value="1"/>
</dbReference>
<dbReference type="PANTHER" id="PTHR21085:SF0">
    <property type="entry name" value="CHORISMATE SYNTHASE"/>
    <property type="match status" value="1"/>
</dbReference>
<feature type="binding site" evidence="11">
    <location>
        <position position="41"/>
    </location>
    <ligand>
        <name>NADP(+)</name>
        <dbReference type="ChEBI" id="CHEBI:58349"/>
    </ligand>
</feature>
<evidence type="ECO:0000256" key="5">
    <source>
        <dbReference type="ARBA" id="ARBA00022630"/>
    </source>
</evidence>
<dbReference type="Pfam" id="PF01264">
    <property type="entry name" value="Chorismate_synt"/>
    <property type="match status" value="1"/>
</dbReference>
<dbReference type="Proteomes" id="UP000237684">
    <property type="component" value="Unassembled WGS sequence"/>
</dbReference>
<keyword evidence="5 11" id="KW-0285">Flavoprotein</keyword>
<evidence type="ECO:0000256" key="8">
    <source>
        <dbReference type="ARBA" id="ARBA00022857"/>
    </source>
</evidence>
<accession>A0A2S8SSY7</accession>
<dbReference type="GO" id="GO:0010181">
    <property type="term" value="F:FMN binding"/>
    <property type="evidence" value="ECO:0007669"/>
    <property type="project" value="TreeGrafter"/>
</dbReference>
<keyword evidence="7 11" id="KW-0274">FAD</keyword>
<organism evidence="13 14">
    <name type="scientific">Abditibacterium utsteinense</name>
    <dbReference type="NCBI Taxonomy" id="1960156"/>
    <lineage>
        <taxon>Bacteria</taxon>
        <taxon>Pseudomonadati</taxon>
        <taxon>Abditibacteriota</taxon>
        <taxon>Abditibacteriia</taxon>
        <taxon>Abditibacteriales</taxon>
        <taxon>Abditibacteriaceae</taxon>
        <taxon>Abditibacterium</taxon>
    </lineage>
</organism>
<dbReference type="GO" id="GO:0008652">
    <property type="term" value="P:amino acid biosynthetic process"/>
    <property type="evidence" value="ECO:0007669"/>
    <property type="project" value="UniProtKB-KW"/>
</dbReference>
<dbReference type="InterPro" id="IPR020541">
    <property type="entry name" value="Chorismate_synthase_CS"/>
</dbReference>
<dbReference type="GO" id="GO:0009073">
    <property type="term" value="P:aromatic amino acid family biosynthetic process"/>
    <property type="evidence" value="ECO:0007669"/>
    <property type="project" value="UniProtKB-KW"/>
</dbReference>
<keyword evidence="6 11" id="KW-0288">FMN</keyword>
<dbReference type="NCBIfam" id="TIGR00033">
    <property type="entry name" value="aroC"/>
    <property type="match status" value="1"/>
</dbReference>
<keyword evidence="8 11" id="KW-0521">NADP</keyword>
<evidence type="ECO:0000256" key="11">
    <source>
        <dbReference type="HAMAP-Rule" id="MF_00300"/>
    </source>
</evidence>
<comment type="catalytic activity">
    <reaction evidence="11 12">
        <text>5-O-(1-carboxyvinyl)-3-phosphoshikimate = chorismate + phosphate</text>
        <dbReference type="Rhea" id="RHEA:21020"/>
        <dbReference type="ChEBI" id="CHEBI:29748"/>
        <dbReference type="ChEBI" id="CHEBI:43474"/>
        <dbReference type="ChEBI" id="CHEBI:57701"/>
        <dbReference type="EC" id="4.2.3.5"/>
    </reaction>
</comment>
<dbReference type="GO" id="GO:0009423">
    <property type="term" value="P:chorismate biosynthetic process"/>
    <property type="evidence" value="ECO:0007669"/>
    <property type="project" value="UniProtKB-UniRule"/>
</dbReference>
<comment type="similarity">
    <text evidence="2 11 12">Belongs to the chorismate synthase family.</text>
</comment>
<comment type="subunit">
    <text evidence="11">Homotetramer.</text>
</comment>
<feature type="binding site" evidence="11">
    <location>
        <position position="47"/>
    </location>
    <ligand>
        <name>NADP(+)</name>
        <dbReference type="ChEBI" id="CHEBI:58349"/>
    </ligand>
</feature>
<dbReference type="SUPFAM" id="SSF103263">
    <property type="entry name" value="Chorismate synthase, AroC"/>
    <property type="match status" value="1"/>
</dbReference>
<dbReference type="RefSeq" id="WP_105483756.1">
    <property type="nucleotide sequence ID" value="NZ_NIGF01000008.1"/>
</dbReference>
<keyword evidence="10 11" id="KW-0456">Lyase</keyword>
<name>A0A2S8SSY7_9BACT</name>
<comment type="caution">
    <text evidence="11">Lacks conserved residue(s) required for the propagation of feature annotation.</text>
</comment>
<dbReference type="GO" id="GO:0005829">
    <property type="term" value="C:cytosol"/>
    <property type="evidence" value="ECO:0007669"/>
    <property type="project" value="TreeGrafter"/>
</dbReference>
<dbReference type="FunCoup" id="A0A2S8SSY7">
    <property type="interactions" value="418"/>
</dbReference>
<dbReference type="InParanoid" id="A0A2S8SSY7"/>
<dbReference type="EC" id="4.2.3.5" evidence="3 11"/>
<keyword evidence="9 11" id="KW-0057">Aromatic amino acid biosynthesis</keyword>
<evidence type="ECO:0000256" key="4">
    <source>
        <dbReference type="ARBA" id="ARBA00022605"/>
    </source>
</evidence>
<evidence type="ECO:0000256" key="3">
    <source>
        <dbReference type="ARBA" id="ARBA00013036"/>
    </source>
</evidence>
<evidence type="ECO:0000313" key="14">
    <source>
        <dbReference type="Proteomes" id="UP000237684"/>
    </source>
</evidence>
<feature type="binding site" evidence="11">
    <location>
        <position position="357"/>
    </location>
    <ligand>
        <name>FMN</name>
        <dbReference type="ChEBI" id="CHEBI:58210"/>
    </ligand>
</feature>
<evidence type="ECO:0000256" key="12">
    <source>
        <dbReference type="RuleBase" id="RU000605"/>
    </source>
</evidence>
<dbReference type="CDD" id="cd07304">
    <property type="entry name" value="Chorismate_synthase"/>
    <property type="match status" value="1"/>
</dbReference>
<evidence type="ECO:0000256" key="6">
    <source>
        <dbReference type="ARBA" id="ARBA00022643"/>
    </source>
</evidence>
<dbReference type="FunFam" id="3.60.150.10:FF:000002">
    <property type="entry name" value="Chorismate synthase"/>
    <property type="match status" value="1"/>
</dbReference>
<evidence type="ECO:0000256" key="9">
    <source>
        <dbReference type="ARBA" id="ARBA00023141"/>
    </source>
</evidence>
<sequence length="414" mass="44739">MSFRFLTAGESHGPALTSLIEGMPSGVPLLAEQINFHLARRQSGYGRGGRMKIETDRAEISAGVRHGFTMGSPIALTVVNSDFESWGDVMKAHPVPEYEKNSVKTRPIEVPRPGHVDYAGLVKYRPENGDMRNILERASARETTMRVAAGSVARRLLEECGIFIGSHVTEIAGVKADLTEILRAKELNERADASEVRCLDEMAAHRMIHEIDAAREAKDTVGGVFEVVADGIPVGLGSHVHWDRKLDGQLAGALMSIHAMKGVEIGLGFEAARRRGSDVHDPFAHFNSTKNDEDGENEEHILPVSRTRNNAGGLEGGVTNGEPLVCRVAMKPISTLMKALPSVNTSTGEATAAHVERSDYCAVPAAGVVGEAMVAIVLADALLEKFGGDSLEEILENVARHRAYTQNIAAKWNR</sequence>
<dbReference type="HAMAP" id="MF_00300">
    <property type="entry name" value="Chorismate_synth"/>
    <property type="match status" value="1"/>
</dbReference>
<gene>
    <name evidence="11" type="primary">aroC</name>
    <name evidence="13" type="ORF">B1R32_108131</name>
</gene>
<evidence type="ECO:0000256" key="10">
    <source>
        <dbReference type="ARBA" id="ARBA00023239"/>
    </source>
</evidence>
<comment type="function">
    <text evidence="11">Catalyzes the anti-1,4-elimination of the C-3 phosphate and the C-6 proR hydrogen from 5-enolpyruvylshikimate-3-phosphate (EPSP) to yield chorismate, which is the branch point compound that serves as the starting substrate for the three terminal pathways of aromatic amino acid biosynthesis. This reaction introduces a second double bond into the aromatic ring system.</text>
</comment>
<proteinExistence type="inferred from homology"/>
<dbReference type="AlphaFoldDB" id="A0A2S8SSY7"/>
<feature type="binding site" evidence="11">
    <location>
        <begin position="331"/>
        <end position="335"/>
    </location>
    <ligand>
        <name>FMN</name>
        <dbReference type="ChEBI" id="CHEBI:58210"/>
    </ligand>
</feature>
<feature type="binding site" evidence="11">
    <location>
        <position position="316"/>
    </location>
    <ligand>
        <name>FMN</name>
        <dbReference type="ChEBI" id="CHEBI:58210"/>
    </ligand>
</feature>
<feature type="binding site" evidence="11">
    <location>
        <begin position="137"/>
        <end position="139"/>
    </location>
    <ligand>
        <name>FMN</name>
        <dbReference type="ChEBI" id="CHEBI:58210"/>
    </ligand>
</feature>
<comment type="cofactor">
    <cofactor evidence="11 12">
        <name>FMNH2</name>
        <dbReference type="ChEBI" id="CHEBI:57618"/>
    </cofactor>
    <text evidence="11 12">Reduced FMN (FMNH(2)).</text>
</comment>
<dbReference type="UniPathway" id="UPA00053">
    <property type="reaction ID" value="UER00090"/>
</dbReference>
<evidence type="ECO:0000256" key="7">
    <source>
        <dbReference type="ARBA" id="ARBA00022827"/>
    </source>
</evidence>
<dbReference type="PIRSF" id="PIRSF001456">
    <property type="entry name" value="Chorismate_synth"/>
    <property type="match status" value="1"/>
</dbReference>
<keyword evidence="14" id="KW-1185">Reference proteome</keyword>
<reference evidence="13 14" key="1">
    <citation type="journal article" date="2018" name="Syst. Appl. Microbiol.">
        <title>Abditibacterium utsteinense sp. nov., the first cultivated member of candidate phylum FBP, isolated from ice-free Antarctic soil samples.</title>
        <authorList>
            <person name="Tahon G."/>
            <person name="Tytgat B."/>
            <person name="Lebbe L."/>
            <person name="Carlier A."/>
            <person name="Willems A."/>
        </authorList>
    </citation>
    <scope>NUCLEOTIDE SEQUENCE [LARGE SCALE GENOMIC DNA]</scope>
    <source>
        <strain evidence="13 14">LMG 29911</strain>
    </source>
</reference>
<comment type="caution">
    <text evidence="13">The sequence shown here is derived from an EMBL/GenBank/DDBJ whole genome shotgun (WGS) entry which is preliminary data.</text>
</comment>
<evidence type="ECO:0000313" key="13">
    <source>
        <dbReference type="EMBL" id="PQV63920.1"/>
    </source>
</evidence>
<evidence type="ECO:0000256" key="2">
    <source>
        <dbReference type="ARBA" id="ARBA00008014"/>
    </source>
</evidence>
<dbReference type="PANTHER" id="PTHR21085">
    <property type="entry name" value="CHORISMATE SYNTHASE"/>
    <property type="match status" value="1"/>
</dbReference>
<dbReference type="PROSITE" id="PS00787">
    <property type="entry name" value="CHORISMATE_SYNTHASE_1"/>
    <property type="match status" value="1"/>
</dbReference>
<dbReference type="PROSITE" id="PS00788">
    <property type="entry name" value="CHORISMATE_SYNTHASE_2"/>
    <property type="match status" value="1"/>
</dbReference>
<dbReference type="NCBIfam" id="NF003793">
    <property type="entry name" value="PRK05382.1"/>
    <property type="match status" value="1"/>
</dbReference>
<dbReference type="InterPro" id="IPR035904">
    <property type="entry name" value="Chorismate_synth_AroC_sf"/>
</dbReference>
<comment type="pathway">
    <text evidence="1 11 12">Metabolic intermediate biosynthesis; chorismate biosynthesis; chorismate from D-erythrose 4-phosphate and phosphoenolpyruvate: step 7/7.</text>
</comment>
<dbReference type="EMBL" id="NIGF01000008">
    <property type="protein sequence ID" value="PQV63920.1"/>
    <property type="molecule type" value="Genomic_DNA"/>
</dbReference>
<evidence type="ECO:0000256" key="1">
    <source>
        <dbReference type="ARBA" id="ARBA00005044"/>
    </source>
</evidence>
<dbReference type="InterPro" id="IPR000453">
    <property type="entry name" value="Chorismate_synth"/>
</dbReference>
<keyword evidence="4 11" id="KW-0028">Amino-acid biosynthesis</keyword>
<dbReference type="OrthoDB" id="9771806at2"/>
<dbReference type="GO" id="GO:0004107">
    <property type="term" value="F:chorismate synthase activity"/>
    <property type="evidence" value="ECO:0007669"/>
    <property type="project" value="UniProtKB-UniRule"/>
</dbReference>